<keyword evidence="2" id="KW-0812">Transmembrane</keyword>
<organism evidence="4 5">
    <name type="scientific">Paenibacillus zeirhizosphaerae</name>
    <dbReference type="NCBI Taxonomy" id="2987519"/>
    <lineage>
        <taxon>Bacteria</taxon>
        <taxon>Bacillati</taxon>
        <taxon>Bacillota</taxon>
        <taxon>Bacilli</taxon>
        <taxon>Bacillales</taxon>
        <taxon>Paenibacillaceae</taxon>
        <taxon>Paenibacillus</taxon>
    </lineage>
</organism>
<keyword evidence="2" id="KW-0472">Membrane</keyword>
<keyword evidence="2" id="KW-1133">Transmembrane helix</keyword>
<keyword evidence="5" id="KW-1185">Reference proteome</keyword>
<gene>
    <name evidence="4" type="ORF">OIN60_17605</name>
</gene>
<feature type="transmembrane region" description="Helical" evidence="2">
    <location>
        <begin position="20"/>
        <end position="38"/>
    </location>
</feature>
<dbReference type="Gene3D" id="1.10.287.70">
    <property type="match status" value="1"/>
</dbReference>
<dbReference type="PANTHER" id="PTHR43833:SF9">
    <property type="entry name" value="POTASSIUM CHANNEL PROTEIN YUGO-RELATED"/>
    <property type="match status" value="1"/>
</dbReference>
<feature type="domain" description="RCK N-terminal" evidence="3">
    <location>
        <begin position="115"/>
        <end position="240"/>
    </location>
</feature>
<dbReference type="Pfam" id="PF07885">
    <property type="entry name" value="Ion_trans_2"/>
    <property type="match status" value="1"/>
</dbReference>
<evidence type="ECO:0000256" key="2">
    <source>
        <dbReference type="SAM" id="Phobius"/>
    </source>
</evidence>
<evidence type="ECO:0000313" key="4">
    <source>
        <dbReference type="EMBL" id="MDP4098551.1"/>
    </source>
</evidence>
<evidence type="ECO:0000256" key="1">
    <source>
        <dbReference type="ARBA" id="ARBA00004651"/>
    </source>
</evidence>
<dbReference type="InterPro" id="IPR050721">
    <property type="entry name" value="Trk_Ktr_HKT_K-transport"/>
</dbReference>
<dbReference type="Proteomes" id="UP001241848">
    <property type="component" value="Unassembled WGS sequence"/>
</dbReference>
<sequence length="341" mass="38261">MLFFLRRMSVKMLGVKSSFILMFAAGFVLVSSMIIYWIEPATFGTWFSAVWWVMTTLSTVGYGDYYPVTTGGRLFAMFLYLFGIGLLSLVIGKVVDVFVKLKERRESGRLDYYGKGHVIVLNWSRKAQYAVEELLATDPGLEVVVVDAGERIPLSHERVHFVSGDPTAEATLHKAGIHHARAAIILADPNVEDYALVDGKSLLIVSGIERTAPEVHTTVEIMLEDHISNFKHVHVNDFIVSHEAVSRLAVRSALEEGNAEIFRQLLSSRHGEDLQEVPVDPAWRTYREAFVHLLEQGITLIADRSDLSINRKLDQPIPPDARLYGVCDEASYAQLMKKGRE</sequence>
<dbReference type="Gene3D" id="3.40.50.720">
    <property type="entry name" value="NAD(P)-binding Rossmann-like Domain"/>
    <property type="match status" value="1"/>
</dbReference>
<feature type="transmembrane region" description="Helical" evidence="2">
    <location>
        <begin position="74"/>
        <end position="95"/>
    </location>
</feature>
<dbReference type="InterPro" id="IPR003148">
    <property type="entry name" value="RCK_N"/>
</dbReference>
<dbReference type="InterPro" id="IPR013099">
    <property type="entry name" value="K_chnl_dom"/>
</dbReference>
<dbReference type="Pfam" id="PF02254">
    <property type="entry name" value="TrkA_N"/>
    <property type="match status" value="1"/>
</dbReference>
<feature type="transmembrane region" description="Helical" evidence="2">
    <location>
        <begin position="44"/>
        <end position="62"/>
    </location>
</feature>
<proteinExistence type="predicted"/>
<dbReference type="PROSITE" id="PS51201">
    <property type="entry name" value="RCK_N"/>
    <property type="match status" value="1"/>
</dbReference>
<reference evidence="4 5" key="1">
    <citation type="submission" date="2022-10" db="EMBL/GenBank/DDBJ databases">
        <title>Paenibacillus description and whole genome data of maize root bacterial community.</title>
        <authorList>
            <person name="Marton D."/>
            <person name="Farkas M."/>
            <person name="Cserhati M."/>
        </authorList>
    </citation>
    <scope>NUCLEOTIDE SEQUENCE [LARGE SCALE GENOMIC DNA]</scope>
    <source>
        <strain evidence="4 5">P96</strain>
    </source>
</reference>
<name>A0ABT9FV01_9BACL</name>
<protein>
    <submittedName>
        <fullName evidence="4">Ion channel</fullName>
    </submittedName>
</protein>
<dbReference type="InterPro" id="IPR036291">
    <property type="entry name" value="NAD(P)-bd_dom_sf"/>
</dbReference>
<comment type="subcellular location">
    <subcellularLocation>
        <location evidence="1">Cell membrane</location>
        <topology evidence="1">Multi-pass membrane protein</topology>
    </subcellularLocation>
</comment>
<evidence type="ECO:0000259" key="3">
    <source>
        <dbReference type="PROSITE" id="PS51201"/>
    </source>
</evidence>
<dbReference type="RefSeq" id="WP_305756173.1">
    <property type="nucleotide sequence ID" value="NZ_JAPCKK010000027.1"/>
</dbReference>
<dbReference type="SUPFAM" id="SSF81324">
    <property type="entry name" value="Voltage-gated potassium channels"/>
    <property type="match status" value="1"/>
</dbReference>
<dbReference type="EMBL" id="JAPCKK010000027">
    <property type="protein sequence ID" value="MDP4098551.1"/>
    <property type="molecule type" value="Genomic_DNA"/>
</dbReference>
<comment type="caution">
    <text evidence="4">The sequence shown here is derived from an EMBL/GenBank/DDBJ whole genome shotgun (WGS) entry which is preliminary data.</text>
</comment>
<dbReference type="SUPFAM" id="SSF51735">
    <property type="entry name" value="NAD(P)-binding Rossmann-fold domains"/>
    <property type="match status" value="1"/>
</dbReference>
<accession>A0ABT9FV01</accession>
<dbReference type="PANTHER" id="PTHR43833">
    <property type="entry name" value="POTASSIUM CHANNEL PROTEIN 2-RELATED-RELATED"/>
    <property type="match status" value="1"/>
</dbReference>
<evidence type="ECO:0000313" key="5">
    <source>
        <dbReference type="Proteomes" id="UP001241848"/>
    </source>
</evidence>